<dbReference type="InterPro" id="IPR025662">
    <property type="entry name" value="Sigma_54_int_dom_ATP-bd_1"/>
</dbReference>
<evidence type="ECO:0000259" key="5">
    <source>
        <dbReference type="PROSITE" id="PS50045"/>
    </source>
</evidence>
<evidence type="ECO:0000256" key="3">
    <source>
        <dbReference type="ARBA" id="ARBA00023015"/>
    </source>
</evidence>
<dbReference type="Gene3D" id="1.10.10.60">
    <property type="entry name" value="Homeodomain-like"/>
    <property type="match status" value="1"/>
</dbReference>
<dbReference type="InterPro" id="IPR013767">
    <property type="entry name" value="PAS_fold"/>
</dbReference>
<proteinExistence type="predicted"/>
<dbReference type="InterPro" id="IPR012704">
    <property type="entry name" value="Sig_transdc_resp-reg_PrpR"/>
</dbReference>
<dbReference type="NCBIfam" id="TIGR00229">
    <property type="entry name" value="sensory_box"/>
    <property type="match status" value="1"/>
</dbReference>
<keyword evidence="1" id="KW-0547">Nucleotide-binding</keyword>
<keyword evidence="2" id="KW-0067">ATP-binding</keyword>
<organism evidence="7 8">
    <name type="scientific">Aromatoleum anaerobium</name>
    <dbReference type="NCBI Taxonomy" id="182180"/>
    <lineage>
        <taxon>Bacteria</taxon>
        <taxon>Pseudomonadati</taxon>
        <taxon>Pseudomonadota</taxon>
        <taxon>Betaproteobacteria</taxon>
        <taxon>Rhodocyclales</taxon>
        <taxon>Rhodocyclaceae</taxon>
        <taxon>Aromatoleum</taxon>
    </lineage>
</organism>
<keyword evidence="4" id="KW-0804">Transcription</keyword>
<evidence type="ECO:0000259" key="6">
    <source>
        <dbReference type="PROSITE" id="PS50112"/>
    </source>
</evidence>
<keyword evidence="3" id="KW-0805">Transcription regulation</keyword>
<dbReference type="PANTHER" id="PTHR32071:SF81">
    <property type="entry name" value="PROPIONATE CATABOLISM OPERON REGULATORY PROTEIN"/>
    <property type="match status" value="1"/>
</dbReference>
<evidence type="ECO:0000256" key="2">
    <source>
        <dbReference type="ARBA" id="ARBA00022840"/>
    </source>
</evidence>
<dbReference type="SUPFAM" id="SSF55785">
    <property type="entry name" value="PYP-like sensor domain (PAS domain)"/>
    <property type="match status" value="1"/>
</dbReference>
<dbReference type="CDD" id="cd00009">
    <property type="entry name" value="AAA"/>
    <property type="match status" value="1"/>
</dbReference>
<dbReference type="Pfam" id="PF02954">
    <property type="entry name" value="HTH_8"/>
    <property type="match status" value="1"/>
</dbReference>
<gene>
    <name evidence="7" type="primary">prpR</name>
    <name evidence="7" type="ORF">GO606_01885</name>
</gene>
<dbReference type="PROSITE" id="PS50045">
    <property type="entry name" value="SIGMA54_INTERACT_4"/>
    <property type="match status" value="1"/>
</dbReference>
<dbReference type="InterPro" id="IPR009057">
    <property type="entry name" value="Homeodomain-like_sf"/>
</dbReference>
<dbReference type="Gene3D" id="3.40.50.2300">
    <property type="match status" value="1"/>
</dbReference>
<dbReference type="CDD" id="cd00130">
    <property type="entry name" value="PAS"/>
    <property type="match status" value="1"/>
</dbReference>
<dbReference type="InterPro" id="IPR027417">
    <property type="entry name" value="P-loop_NTPase"/>
</dbReference>
<name>A0ABX1PHY6_9RHOO</name>
<dbReference type="Gene3D" id="1.10.8.60">
    <property type="match status" value="1"/>
</dbReference>
<dbReference type="InterPro" id="IPR002197">
    <property type="entry name" value="HTH_Fis"/>
</dbReference>
<dbReference type="Pfam" id="PF06506">
    <property type="entry name" value="PrpR_N"/>
    <property type="match status" value="1"/>
</dbReference>
<dbReference type="PROSITE" id="PS00675">
    <property type="entry name" value="SIGMA54_INTERACT_1"/>
    <property type="match status" value="1"/>
</dbReference>
<dbReference type="PROSITE" id="PS50112">
    <property type="entry name" value="PAS"/>
    <property type="match status" value="1"/>
</dbReference>
<reference evidence="7" key="1">
    <citation type="submission" date="2019-12" db="EMBL/GenBank/DDBJ databases">
        <title>Comparative genomics gives insights into the taxonomy of the Azoarcus-Aromatoleum group and reveals separate origins of nif in the plant-associated Azoarcus and non-plant-associated Aromatoleum sub-groups.</title>
        <authorList>
            <person name="Lafos M."/>
            <person name="Maluk M."/>
            <person name="Batista M."/>
            <person name="Junghare M."/>
            <person name="Carmona M."/>
            <person name="Faoro H."/>
            <person name="Cruz L.M."/>
            <person name="Battistoni F."/>
            <person name="De Souza E."/>
            <person name="Pedrosa F."/>
            <person name="Chen W.-M."/>
            <person name="Poole P.S."/>
            <person name="Dixon R.A."/>
            <person name="James E.K."/>
        </authorList>
    </citation>
    <scope>NUCLEOTIDE SEQUENCE</scope>
    <source>
        <strain evidence="7">LuFRes1</strain>
    </source>
</reference>
<dbReference type="InterPro" id="IPR000014">
    <property type="entry name" value="PAS"/>
</dbReference>
<dbReference type="Pfam" id="PF00158">
    <property type="entry name" value="Sigma54_activat"/>
    <property type="match status" value="1"/>
</dbReference>
<dbReference type="InterPro" id="IPR003593">
    <property type="entry name" value="AAA+_ATPase"/>
</dbReference>
<dbReference type="Gene3D" id="3.30.450.20">
    <property type="entry name" value="PAS domain"/>
    <property type="match status" value="1"/>
</dbReference>
<comment type="caution">
    <text evidence="7">The sequence shown here is derived from an EMBL/GenBank/DDBJ whole genome shotgun (WGS) entry which is preliminary data.</text>
</comment>
<dbReference type="InterPro" id="IPR010524">
    <property type="entry name" value="Sig_transdc_resp-reg_PrpR_N"/>
</dbReference>
<dbReference type="SUPFAM" id="SSF52540">
    <property type="entry name" value="P-loop containing nucleoside triphosphate hydrolases"/>
    <property type="match status" value="1"/>
</dbReference>
<dbReference type="InterPro" id="IPR002078">
    <property type="entry name" value="Sigma_54_int"/>
</dbReference>
<dbReference type="PRINTS" id="PR01590">
    <property type="entry name" value="HTHFIS"/>
</dbReference>
<evidence type="ECO:0000256" key="1">
    <source>
        <dbReference type="ARBA" id="ARBA00022741"/>
    </source>
</evidence>
<dbReference type="Proteomes" id="UP000615989">
    <property type="component" value="Unassembled WGS sequence"/>
</dbReference>
<dbReference type="SUPFAM" id="SSF46689">
    <property type="entry name" value="Homeodomain-like"/>
    <property type="match status" value="1"/>
</dbReference>
<dbReference type="Pfam" id="PF00989">
    <property type="entry name" value="PAS"/>
    <property type="match status" value="1"/>
</dbReference>
<feature type="domain" description="PAS" evidence="6">
    <location>
        <begin position="202"/>
        <end position="255"/>
    </location>
</feature>
<keyword evidence="8" id="KW-1185">Reference proteome</keyword>
<dbReference type="NCBIfam" id="TIGR02329">
    <property type="entry name" value="propionate_PrpR"/>
    <property type="match status" value="1"/>
</dbReference>
<dbReference type="SMART" id="SM00091">
    <property type="entry name" value="PAS"/>
    <property type="match status" value="1"/>
</dbReference>
<dbReference type="SMART" id="SM00382">
    <property type="entry name" value="AAA"/>
    <property type="match status" value="1"/>
</dbReference>
<dbReference type="SUPFAM" id="SSF159800">
    <property type="entry name" value="PrpR receptor domain-like"/>
    <property type="match status" value="1"/>
</dbReference>
<feature type="domain" description="Sigma-54 factor interaction" evidence="5">
    <location>
        <begin position="331"/>
        <end position="563"/>
    </location>
</feature>
<dbReference type="InterPro" id="IPR035965">
    <property type="entry name" value="PAS-like_dom_sf"/>
</dbReference>
<evidence type="ECO:0000256" key="4">
    <source>
        <dbReference type="ARBA" id="ARBA00023163"/>
    </source>
</evidence>
<dbReference type="InterPro" id="IPR058031">
    <property type="entry name" value="AAA_lid_NorR"/>
</dbReference>
<protein>
    <submittedName>
        <fullName evidence="7">Propionate catabolism operon regulatory protein PrpR</fullName>
    </submittedName>
</protein>
<dbReference type="EMBL" id="WTVG01000003">
    <property type="protein sequence ID" value="NMG23486.1"/>
    <property type="molecule type" value="Genomic_DNA"/>
</dbReference>
<dbReference type="PANTHER" id="PTHR32071">
    <property type="entry name" value="TRANSCRIPTIONAL REGULATORY PROTEIN"/>
    <property type="match status" value="1"/>
</dbReference>
<dbReference type="Pfam" id="PF25601">
    <property type="entry name" value="AAA_lid_14"/>
    <property type="match status" value="1"/>
</dbReference>
<dbReference type="Gene3D" id="3.40.50.300">
    <property type="entry name" value="P-loop containing nucleotide triphosphate hydrolases"/>
    <property type="match status" value="1"/>
</dbReference>
<accession>A0ABX1PHY6</accession>
<sequence length="658" mass="72968">MTRLNREADRKPVIWAVSISRLKQLFHAIIPTYAPVANIQLIERGFDEAVQELRQRMKTEDVDVVVAAGSNGAYLRQHLSVPVMLVRVTGFDMLGALIRARKISDRIAIVTHETITPELEQFKHLFNLPIEQRSYLTIEDAEELVQDLVNEGIEVIAGPGMVTELAEKAGIRGVFLYSQGSVREALDEAIGLVQAGHIEEARRARLNTILLHLNEGVVAVDMAERIQSINPAMERLLGIDTGMAVGRPLSEIAPELSLRRTLQKGIAELEGIEIIGTHTVVANRIPVTEQGIQTGAVLTVQDSAAIERVDRNLRMHYRPRHFIAKYKLSHLLGNSLSISRARALAEKYARTDATVLITGESGTGKEILAQGIHNASRRRGRPFVALNCAAFPETLLEVELFGYEEGAFTGSRKGGKTGLFELAHLGTILLDEIGELSVTLQTRLLRVLQEKEVLRLGSIDPTPIDVRVIASTNRNLRDCVKQGDFREDLFYRLNILQIELPPLRERQDDLITIAACLLDNAWRRLGLQGSPQHVLEPLLPLLRSHDWPGNVREMESVIERVAVFCGDLGQNESPDPLEMRLIVPELFVEDAAAGEAPAGPQGLRSTSRNAELTHILKTIEECGGNQVEACRRLGIGRTTLWRKLKMLGGDAETGKQQR</sequence>
<evidence type="ECO:0000313" key="7">
    <source>
        <dbReference type="EMBL" id="NMG23486.1"/>
    </source>
</evidence>
<evidence type="ECO:0000313" key="8">
    <source>
        <dbReference type="Proteomes" id="UP000615989"/>
    </source>
</evidence>